<evidence type="ECO:0000313" key="1">
    <source>
        <dbReference type="EMBL" id="ETO28874.1"/>
    </source>
</evidence>
<dbReference type="AlphaFoldDB" id="X6NT18"/>
<dbReference type="OrthoDB" id="8061593at2759"/>
<name>X6NT18_RETFI</name>
<keyword evidence="2" id="KW-1185">Reference proteome</keyword>
<dbReference type="EMBL" id="ASPP01006412">
    <property type="protein sequence ID" value="ETO28874.1"/>
    <property type="molecule type" value="Genomic_DNA"/>
</dbReference>
<feature type="non-terminal residue" evidence="1">
    <location>
        <position position="147"/>
    </location>
</feature>
<proteinExistence type="predicted"/>
<evidence type="ECO:0000313" key="2">
    <source>
        <dbReference type="Proteomes" id="UP000023152"/>
    </source>
</evidence>
<accession>X6NT18</accession>
<organism evidence="1 2">
    <name type="scientific">Reticulomyxa filosa</name>
    <dbReference type="NCBI Taxonomy" id="46433"/>
    <lineage>
        <taxon>Eukaryota</taxon>
        <taxon>Sar</taxon>
        <taxon>Rhizaria</taxon>
        <taxon>Retaria</taxon>
        <taxon>Foraminifera</taxon>
        <taxon>Monothalamids</taxon>
        <taxon>Reticulomyxidae</taxon>
        <taxon>Reticulomyxa</taxon>
    </lineage>
</organism>
<comment type="caution">
    <text evidence="1">The sequence shown here is derived from an EMBL/GenBank/DDBJ whole genome shotgun (WGS) entry which is preliminary data.</text>
</comment>
<reference evidence="1 2" key="1">
    <citation type="journal article" date="2013" name="Curr. Biol.">
        <title>The Genome of the Foraminiferan Reticulomyxa filosa.</title>
        <authorList>
            <person name="Glockner G."/>
            <person name="Hulsmann N."/>
            <person name="Schleicher M."/>
            <person name="Noegel A.A."/>
            <person name="Eichinger L."/>
            <person name="Gallinger C."/>
            <person name="Pawlowski J."/>
            <person name="Sierra R."/>
            <person name="Euteneuer U."/>
            <person name="Pillet L."/>
            <person name="Moustafa A."/>
            <person name="Platzer M."/>
            <person name="Groth M."/>
            <person name="Szafranski K."/>
            <person name="Schliwa M."/>
        </authorList>
    </citation>
    <scope>NUCLEOTIDE SEQUENCE [LARGE SCALE GENOMIC DNA]</scope>
</reference>
<protein>
    <submittedName>
        <fullName evidence="1">Uncharacterized protein</fullName>
    </submittedName>
</protein>
<dbReference type="Proteomes" id="UP000023152">
    <property type="component" value="Unassembled WGS sequence"/>
</dbReference>
<gene>
    <name evidence="1" type="ORF">RFI_08243</name>
</gene>
<sequence>MQNVWAIQLSEFSFEAKYFPGNENFIADFLSRNHKSLESAERLLVITRSHSDKNRKVAYQNQKQNSSSGNITYQIEKAFSNRIEIFDYDGLFETSKFCEAQRTDKDIEIIIKLLEERNKTNQHSIDDIPIKWRNSFAKGKIEVNKIG</sequence>